<dbReference type="InterPro" id="IPR038461">
    <property type="entry name" value="Schlafen_AlbA_2_dom_sf"/>
</dbReference>
<reference evidence="2 3" key="1">
    <citation type="submission" date="2013-04" db="EMBL/GenBank/DDBJ databases">
        <title>The Genome Sequence of Bacteroides massiliensis DSM 17679.</title>
        <authorList>
            <consortium name="The Broad Institute Genomics Platform"/>
            <person name="Earl A."/>
            <person name="Ward D."/>
            <person name="Feldgarden M."/>
            <person name="Gevers D."/>
            <person name="Martens E."/>
            <person name="Fenner L."/>
            <person name="Roux V."/>
            <person name="Mallet M.N."/>
            <person name="Raoult D."/>
            <person name="Walker B."/>
            <person name="Young S."/>
            <person name="Zeng Q."/>
            <person name="Gargeya S."/>
            <person name="Fitzgerald M."/>
            <person name="Haas B."/>
            <person name="Abouelleil A."/>
            <person name="Allen A.W."/>
            <person name="Alvarado L."/>
            <person name="Arachchi H.M."/>
            <person name="Berlin A.M."/>
            <person name="Chapman S.B."/>
            <person name="Gainer-Dewar J."/>
            <person name="Goldberg J."/>
            <person name="Griggs A."/>
            <person name="Gujja S."/>
            <person name="Hansen M."/>
            <person name="Howarth C."/>
            <person name="Imamovic A."/>
            <person name="Ireland A."/>
            <person name="Larimer J."/>
            <person name="McCowan C."/>
            <person name="Murphy C."/>
            <person name="Pearson M."/>
            <person name="Poon T.W."/>
            <person name="Priest M."/>
            <person name="Roberts A."/>
            <person name="Saif S."/>
            <person name="Shea T."/>
            <person name="Sisk P."/>
            <person name="Sykes S."/>
            <person name="Wortman J."/>
            <person name="Nusbaum C."/>
            <person name="Birren B."/>
        </authorList>
    </citation>
    <scope>NUCLEOTIDE SEQUENCE [LARGE SCALE GENOMIC DNA]</scope>
    <source>
        <strain evidence="3">B84634 / Timone 84634 / DSM 17679 / JCM 13223</strain>
    </source>
</reference>
<dbReference type="HOGENOM" id="CLU_109319_0_0_10"/>
<dbReference type="PANTHER" id="PTHR30595:SF6">
    <property type="entry name" value="SCHLAFEN ALBA-2 DOMAIN-CONTAINING PROTEIN"/>
    <property type="match status" value="1"/>
</dbReference>
<feature type="domain" description="Schlafen AlbA-2" evidence="1">
    <location>
        <begin position="42"/>
        <end position="151"/>
    </location>
</feature>
<name>U6RNW8_9BACT</name>
<dbReference type="SUPFAM" id="SSF46785">
    <property type="entry name" value="Winged helix' DNA-binding domain"/>
    <property type="match status" value="1"/>
</dbReference>
<dbReference type="EMBL" id="AQHY01000004">
    <property type="protein sequence ID" value="EOA58304.1"/>
    <property type="molecule type" value="Genomic_DNA"/>
</dbReference>
<dbReference type="PANTHER" id="PTHR30595">
    <property type="entry name" value="GLPR-RELATED TRANSCRIPTIONAL REPRESSOR"/>
    <property type="match status" value="1"/>
</dbReference>
<accession>U6RNW8</accession>
<dbReference type="InterPro" id="IPR007421">
    <property type="entry name" value="Schlafen_AlbA_2_dom"/>
</dbReference>
<keyword evidence="3" id="KW-1185">Reference proteome</keyword>
<gene>
    <name evidence="2" type="ORF">HMPREF1534_00269</name>
</gene>
<comment type="caution">
    <text evidence="2">The sequence shown here is derived from an EMBL/GenBank/DDBJ whole genome shotgun (WGS) entry which is preliminary data.</text>
</comment>
<dbReference type="Proteomes" id="UP000017831">
    <property type="component" value="Unassembled WGS sequence"/>
</dbReference>
<protein>
    <recommendedName>
        <fullName evidence="1">Schlafen AlbA-2 domain-containing protein</fullName>
    </recommendedName>
</protein>
<dbReference type="InterPro" id="IPR036390">
    <property type="entry name" value="WH_DNA-bd_sf"/>
</dbReference>
<dbReference type="STRING" id="1121098.HMPREF1534_00269"/>
<dbReference type="eggNOG" id="COG2865">
    <property type="taxonomic scope" value="Bacteria"/>
</dbReference>
<sequence length="236" mass="27027">MFHPSSSLLSISIIFPIFATEMKPLTDTQYIRQLVSEGEHCHQDFKFEISDARKIARSLSAFANTEGGRLLVGVKDNGKIAGIRSEEEIYMIEAAATMYCCPKVEIETRTYLVEGKSVLEVSIGEMAVKPVYALDEKNKPWAYIRIKDENILATPVHLKMWQHTKKTEGVLVEFTEREQRLLDTLKERGEISLNQCCRICNLNRKTASELLADFIRFGLVEPVFSGHKFYFRLNQE</sequence>
<evidence type="ECO:0000259" key="1">
    <source>
        <dbReference type="Pfam" id="PF04326"/>
    </source>
</evidence>
<dbReference type="Pfam" id="PF04326">
    <property type="entry name" value="SLFN_AlbA_2"/>
    <property type="match status" value="1"/>
</dbReference>
<dbReference type="AlphaFoldDB" id="U6RNW8"/>
<proteinExistence type="predicted"/>
<dbReference type="Gene3D" id="3.30.950.30">
    <property type="entry name" value="Schlafen, AAA domain"/>
    <property type="match status" value="1"/>
</dbReference>
<organism evidence="2 3">
    <name type="scientific">Phocaeicola massiliensis B84634 = Timone 84634 = DSM 17679 = JCM 13223</name>
    <dbReference type="NCBI Taxonomy" id="1121098"/>
    <lineage>
        <taxon>Bacteria</taxon>
        <taxon>Pseudomonadati</taxon>
        <taxon>Bacteroidota</taxon>
        <taxon>Bacteroidia</taxon>
        <taxon>Bacteroidales</taxon>
        <taxon>Bacteroidaceae</taxon>
        <taxon>Phocaeicola</taxon>
    </lineage>
</organism>
<dbReference type="PATRIC" id="fig|1121098.3.peg.270"/>
<evidence type="ECO:0000313" key="2">
    <source>
        <dbReference type="EMBL" id="EOA58304.1"/>
    </source>
</evidence>
<evidence type="ECO:0000313" key="3">
    <source>
        <dbReference type="Proteomes" id="UP000017831"/>
    </source>
</evidence>